<sequence>MPPFFNIFIMKMKITILNIIFFFCTLGVFSQIENIPSTSLWEMQMLSENMKPESASAAKSLNENNVFIRQVGEGNNVTANISANNTAVSYTQEGNFNHIGVDVNVEDYQSTINQNGNNNNFFDQMYNSDTGASMELNQTGDNLHFERFGSNSIGDKLQFNMTGESRSIIVRNFN</sequence>
<evidence type="ECO:0000313" key="1">
    <source>
        <dbReference type="EMBL" id="PKD19612.1"/>
    </source>
</evidence>
<organism evidence="1 2">
    <name type="scientific">Salegentibacter salinarum</name>
    <dbReference type="NCBI Taxonomy" id="447422"/>
    <lineage>
        <taxon>Bacteria</taxon>
        <taxon>Pseudomonadati</taxon>
        <taxon>Bacteroidota</taxon>
        <taxon>Flavobacteriia</taxon>
        <taxon>Flavobacteriales</taxon>
        <taxon>Flavobacteriaceae</taxon>
        <taxon>Salegentibacter</taxon>
    </lineage>
</organism>
<reference evidence="1 2" key="1">
    <citation type="submission" date="2015-10" db="EMBL/GenBank/DDBJ databases">
        <title>Draft genome sequence of Salegentibacter salinarum KCTC 12975.</title>
        <authorList>
            <person name="Lin W."/>
            <person name="Zheng Q."/>
        </authorList>
    </citation>
    <scope>NUCLEOTIDE SEQUENCE [LARGE SCALE GENOMIC DNA]</scope>
    <source>
        <strain evidence="1 2">KCTC 12975</strain>
    </source>
</reference>
<comment type="caution">
    <text evidence="1">The sequence shown here is derived from an EMBL/GenBank/DDBJ whole genome shotgun (WGS) entry which is preliminary data.</text>
</comment>
<proteinExistence type="predicted"/>
<dbReference type="AlphaFoldDB" id="A0A2N0TXY4"/>
<name>A0A2N0TXY4_9FLAO</name>
<gene>
    <name evidence="1" type="ORF">APR41_03120</name>
</gene>
<dbReference type="STRING" id="447422.SAMN05660903_00637"/>
<evidence type="ECO:0008006" key="3">
    <source>
        <dbReference type="Google" id="ProtNLM"/>
    </source>
</evidence>
<dbReference type="Proteomes" id="UP000232673">
    <property type="component" value="Unassembled WGS sequence"/>
</dbReference>
<dbReference type="EMBL" id="LKTS01000012">
    <property type="protein sequence ID" value="PKD19612.1"/>
    <property type="molecule type" value="Genomic_DNA"/>
</dbReference>
<protein>
    <recommendedName>
        <fullName evidence="3">Curlin associated repeat-containing protein</fullName>
    </recommendedName>
</protein>
<evidence type="ECO:0000313" key="2">
    <source>
        <dbReference type="Proteomes" id="UP000232673"/>
    </source>
</evidence>
<keyword evidence="2" id="KW-1185">Reference proteome</keyword>
<accession>A0A2N0TXY4</accession>